<evidence type="ECO:0000313" key="3">
    <source>
        <dbReference type="EMBL" id="KQL43896.1"/>
    </source>
</evidence>
<accession>A0ABR5N0B6</accession>
<evidence type="ECO:0000256" key="2">
    <source>
        <dbReference type="SAM" id="Phobius"/>
    </source>
</evidence>
<keyword evidence="2" id="KW-0472">Membrane</keyword>
<gene>
    <name evidence="3" type="ORF">AN963_20765</name>
</gene>
<sequence>MSERYLLLRSYRGALDALEEKTFGDINNFTDQTAEEILQEIKDEIHGQAVEMFEMEKEQLVTKLDGYERNIHELEKKNDISEQEIRSTHSNLDKISNNVATVLSSLIYVLLIFVIAIGTWAQFKSSFLEQSIYLRVGSILLTLILGALSVYSGFNIKNTRFKTKEYIRNNVYNFLTGKR</sequence>
<keyword evidence="4" id="KW-1185">Reference proteome</keyword>
<protein>
    <submittedName>
        <fullName evidence="3">Uncharacterized protein</fullName>
    </submittedName>
</protein>
<keyword evidence="1" id="KW-0175">Coiled coil</keyword>
<dbReference type="EMBL" id="LJJB01000013">
    <property type="protein sequence ID" value="KQL43896.1"/>
    <property type="molecule type" value="Genomic_DNA"/>
</dbReference>
<feature type="transmembrane region" description="Helical" evidence="2">
    <location>
        <begin position="132"/>
        <end position="154"/>
    </location>
</feature>
<proteinExistence type="predicted"/>
<reference evidence="3 4" key="1">
    <citation type="submission" date="2015-09" db="EMBL/GenBank/DDBJ databases">
        <title>Genome sequencing project for genomic taxonomy and phylogenomics of Bacillus-like bacteria.</title>
        <authorList>
            <person name="Liu B."/>
            <person name="Wang J."/>
            <person name="Zhu Y."/>
            <person name="Liu G."/>
            <person name="Chen Q."/>
            <person name="Chen Z."/>
            <person name="Lan J."/>
            <person name="Che J."/>
            <person name="Ge C."/>
            <person name="Shi H."/>
            <person name="Pan Z."/>
            <person name="Liu X."/>
        </authorList>
    </citation>
    <scope>NUCLEOTIDE SEQUENCE [LARGE SCALE GENOMIC DNA]</scope>
    <source>
        <strain evidence="3 4">DSM 8552</strain>
    </source>
</reference>
<organism evidence="3 4">
    <name type="scientific">Brevibacillus choshinensis</name>
    <dbReference type="NCBI Taxonomy" id="54911"/>
    <lineage>
        <taxon>Bacteria</taxon>
        <taxon>Bacillati</taxon>
        <taxon>Bacillota</taxon>
        <taxon>Bacilli</taxon>
        <taxon>Bacillales</taxon>
        <taxon>Paenibacillaceae</taxon>
        <taxon>Brevibacillus</taxon>
    </lineage>
</organism>
<dbReference type="RefSeq" id="WP_055746466.1">
    <property type="nucleotide sequence ID" value="NZ_LJJB01000013.1"/>
</dbReference>
<keyword evidence="2" id="KW-1133">Transmembrane helix</keyword>
<name>A0ABR5N0B6_BRECH</name>
<feature type="coiled-coil region" evidence="1">
    <location>
        <begin position="50"/>
        <end position="91"/>
    </location>
</feature>
<comment type="caution">
    <text evidence="3">The sequence shown here is derived from an EMBL/GenBank/DDBJ whole genome shotgun (WGS) entry which is preliminary data.</text>
</comment>
<evidence type="ECO:0000313" key="4">
    <source>
        <dbReference type="Proteomes" id="UP000051063"/>
    </source>
</evidence>
<evidence type="ECO:0000256" key="1">
    <source>
        <dbReference type="SAM" id="Coils"/>
    </source>
</evidence>
<keyword evidence="2" id="KW-0812">Transmembrane</keyword>
<dbReference type="Proteomes" id="UP000051063">
    <property type="component" value="Unassembled WGS sequence"/>
</dbReference>
<feature type="transmembrane region" description="Helical" evidence="2">
    <location>
        <begin position="99"/>
        <end position="120"/>
    </location>
</feature>